<accession>A0A081NGG5</accession>
<dbReference type="AlphaFoldDB" id="A0A081NGG5"/>
<keyword evidence="1" id="KW-0472">Membrane</keyword>
<sequence>MNRNSYKVIIAGIWLLIVFGYLHGLQIVYEAEKSFHLFVVLSIFINLAYDGLKKIISYKPMYTADIRKLFKYSVSIVVSLACSLSSFVAGAFLKIYLDFPEFVAQGVAFTGFIVFIIISMILLNKAEKLFKLSNIA</sequence>
<dbReference type="Proteomes" id="UP000028073">
    <property type="component" value="Unassembled WGS sequence"/>
</dbReference>
<evidence type="ECO:0000313" key="2">
    <source>
        <dbReference type="EMBL" id="KEQ17538.1"/>
    </source>
</evidence>
<comment type="caution">
    <text evidence="2">The sequence shown here is derived from an EMBL/GenBank/DDBJ whole genome shotgun (WGS) entry which is preliminary data.</text>
</comment>
<gene>
    <name evidence="2" type="ORF">GZ78_17490</name>
</gene>
<keyword evidence="3" id="KW-1185">Reference proteome</keyword>
<feature type="transmembrane region" description="Helical" evidence="1">
    <location>
        <begin position="102"/>
        <end position="123"/>
    </location>
</feature>
<keyword evidence="1" id="KW-1133">Transmembrane helix</keyword>
<feature type="transmembrane region" description="Helical" evidence="1">
    <location>
        <begin position="34"/>
        <end position="52"/>
    </location>
</feature>
<keyword evidence="1" id="KW-0812">Transmembrane</keyword>
<organism evidence="2 3">
    <name type="scientific">Endozoicomonas numazuensis</name>
    <dbReference type="NCBI Taxonomy" id="1137799"/>
    <lineage>
        <taxon>Bacteria</taxon>
        <taxon>Pseudomonadati</taxon>
        <taxon>Pseudomonadota</taxon>
        <taxon>Gammaproteobacteria</taxon>
        <taxon>Oceanospirillales</taxon>
        <taxon>Endozoicomonadaceae</taxon>
        <taxon>Endozoicomonas</taxon>
    </lineage>
</organism>
<evidence type="ECO:0000313" key="3">
    <source>
        <dbReference type="Proteomes" id="UP000028073"/>
    </source>
</evidence>
<protein>
    <submittedName>
        <fullName evidence="2">Uncharacterized protein</fullName>
    </submittedName>
</protein>
<name>A0A081NGG5_9GAMM</name>
<dbReference type="EMBL" id="JOKH01000003">
    <property type="protein sequence ID" value="KEQ17538.1"/>
    <property type="molecule type" value="Genomic_DNA"/>
</dbReference>
<dbReference type="RefSeq" id="WP_034837920.1">
    <property type="nucleotide sequence ID" value="NZ_JOKH01000003.1"/>
</dbReference>
<evidence type="ECO:0000256" key="1">
    <source>
        <dbReference type="SAM" id="Phobius"/>
    </source>
</evidence>
<feature type="transmembrane region" description="Helical" evidence="1">
    <location>
        <begin position="72"/>
        <end position="96"/>
    </location>
</feature>
<reference evidence="2 3" key="1">
    <citation type="submission" date="2014-06" db="EMBL/GenBank/DDBJ databases">
        <title>Whole Genome Sequences of Three Symbiotic Endozoicomonas Bacteria.</title>
        <authorList>
            <person name="Neave M.J."/>
            <person name="Apprill A."/>
            <person name="Voolstra C.R."/>
        </authorList>
    </citation>
    <scope>NUCLEOTIDE SEQUENCE [LARGE SCALE GENOMIC DNA]</scope>
    <source>
        <strain evidence="2 3">DSM 25634</strain>
    </source>
</reference>
<proteinExistence type="predicted"/>
<dbReference type="STRING" id="1137799.GZ78_17490"/>